<feature type="non-terminal residue" evidence="20">
    <location>
        <position position="331"/>
    </location>
</feature>
<keyword evidence="21" id="KW-1185">Reference proteome</keyword>
<gene>
    <name evidence="20" type="ORF">CXG81DRAFT_5982</name>
</gene>
<evidence type="ECO:0000256" key="3">
    <source>
        <dbReference type="ARBA" id="ARBA00009196"/>
    </source>
</evidence>
<dbReference type="FunFam" id="1.10.510.10:FF:000307">
    <property type="entry name" value="Serine/threonine-protein kinase RIO2"/>
    <property type="match status" value="1"/>
</dbReference>
<evidence type="ECO:0000256" key="7">
    <source>
        <dbReference type="ARBA" id="ARBA00022527"/>
    </source>
</evidence>
<dbReference type="STRING" id="1555241.A0A4P9X5F4"/>
<dbReference type="SUPFAM" id="SSF56112">
    <property type="entry name" value="Protein kinase-like (PK-like)"/>
    <property type="match status" value="1"/>
</dbReference>
<evidence type="ECO:0000256" key="18">
    <source>
        <dbReference type="ARBA" id="ARBA00068837"/>
    </source>
</evidence>
<dbReference type="FunFam" id="1.10.10.10:FF:000053">
    <property type="entry name" value="Serine/threonine-protein kinase RIO2"/>
    <property type="match status" value="1"/>
</dbReference>
<dbReference type="InterPro" id="IPR018934">
    <property type="entry name" value="RIO_dom"/>
</dbReference>
<keyword evidence="10" id="KW-0479">Metal-binding</keyword>
<dbReference type="InterPro" id="IPR036388">
    <property type="entry name" value="WH-like_DNA-bd_sf"/>
</dbReference>
<dbReference type="InterPro" id="IPR015285">
    <property type="entry name" value="RIO2_wHTH_N"/>
</dbReference>
<dbReference type="InterPro" id="IPR030484">
    <property type="entry name" value="Rio2"/>
</dbReference>
<dbReference type="InterPro" id="IPR011009">
    <property type="entry name" value="Kinase-like_dom_sf"/>
</dbReference>
<reference evidence="21" key="1">
    <citation type="journal article" date="2018" name="Nat. Microbiol.">
        <title>Leveraging single-cell genomics to expand the fungal tree of life.</title>
        <authorList>
            <person name="Ahrendt S.R."/>
            <person name="Quandt C.A."/>
            <person name="Ciobanu D."/>
            <person name="Clum A."/>
            <person name="Salamov A."/>
            <person name="Andreopoulos B."/>
            <person name="Cheng J.F."/>
            <person name="Woyke T."/>
            <person name="Pelin A."/>
            <person name="Henrissat B."/>
            <person name="Reynolds N.K."/>
            <person name="Benny G.L."/>
            <person name="Smith M.E."/>
            <person name="James T.Y."/>
            <person name="Grigoriev I.V."/>
        </authorList>
    </citation>
    <scope>NUCLEOTIDE SEQUENCE [LARGE SCALE GENOMIC DNA]</scope>
    <source>
        <strain evidence="21">ATCC 52028</strain>
    </source>
</reference>
<evidence type="ECO:0000256" key="2">
    <source>
        <dbReference type="ARBA" id="ARBA00004496"/>
    </source>
</evidence>
<evidence type="ECO:0000313" key="21">
    <source>
        <dbReference type="Proteomes" id="UP000274922"/>
    </source>
</evidence>
<dbReference type="FunFam" id="3.30.200.20:FF:000052">
    <property type="entry name" value="Serine/threonine-protein kinase RIO2"/>
    <property type="match status" value="1"/>
</dbReference>
<feature type="domain" description="RIO kinase" evidence="19">
    <location>
        <begin position="65"/>
        <end position="292"/>
    </location>
</feature>
<evidence type="ECO:0000256" key="6">
    <source>
        <dbReference type="ARBA" id="ARBA00022517"/>
    </source>
</evidence>
<dbReference type="Gene3D" id="3.30.200.20">
    <property type="entry name" value="Phosphorylase Kinase, domain 1"/>
    <property type="match status" value="1"/>
</dbReference>
<evidence type="ECO:0000256" key="4">
    <source>
        <dbReference type="ARBA" id="ARBA00012513"/>
    </source>
</evidence>
<dbReference type="InterPro" id="IPR000687">
    <property type="entry name" value="RIO_kinase"/>
</dbReference>
<dbReference type="Proteomes" id="UP000274922">
    <property type="component" value="Unassembled WGS sequence"/>
</dbReference>
<keyword evidence="8" id="KW-0597">Phosphoprotein</keyword>
<dbReference type="CDD" id="cd05144">
    <property type="entry name" value="RIO2_C"/>
    <property type="match status" value="1"/>
</dbReference>
<dbReference type="GO" id="GO:0005524">
    <property type="term" value="F:ATP binding"/>
    <property type="evidence" value="ECO:0007669"/>
    <property type="project" value="UniProtKB-KW"/>
</dbReference>
<dbReference type="OrthoDB" id="10258631at2759"/>
<keyword evidence="14" id="KW-0460">Magnesium</keyword>
<dbReference type="Pfam" id="PF01163">
    <property type="entry name" value="RIO1"/>
    <property type="match status" value="1"/>
</dbReference>
<dbReference type="GO" id="GO:0030688">
    <property type="term" value="C:preribosome, small subunit precursor"/>
    <property type="evidence" value="ECO:0007669"/>
    <property type="project" value="TreeGrafter"/>
</dbReference>
<comment type="similarity">
    <text evidence="3">Belongs to the protein kinase superfamily. RIO-type Ser/Thr kinase family.</text>
</comment>
<dbReference type="GO" id="GO:0005829">
    <property type="term" value="C:cytosol"/>
    <property type="evidence" value="ECO:0007669"/>
    <property type="project" value="TreeGrafter"/>
</dbReference>
<evidence type="ECO:0000259" key="19">
    <source>
        <dbReference type="SMART" id="SM00090"/>
    </source>
</evidence>
<evidence type="ECO:0000256" key="15">
    <source>
        <dbReference type="ARBA" id="ARBA00047899"/>
    </source>
</evidence>
<evidence type="ECO:0000256" key="11">
    <source>
        <dbReference type="ARBA" id="ARBA00022741"/>
    </source>
</evidence>
<dbReference type="GO" id="GO:0046872">
    <property type="term" value="F:metal ion binding"/>
    <property type="evidence" value="ECO:0007669"/>
    <property type="project" value="UniProtKB-KW"/>
</dbReference>
<evidence type="ECO:0000256" key="12">
    <source>
        <dbReference type="ARBA" id="ARBA00022777"/>
    </source>
</evidence>
<dbReference type="Gene3D" id="1.10.510.10">
    <property type="entry name" value="Transferase(Phosphotransferase) domain 1"/>
    <property type="match status" value="1"/>
</dbReference>
<keyword evidence="9" id="KW-0808">Transferase</keyword>
<dbReference type="PROSITE" id="PS01245">
    <property type="entry name" value="RIO1"/>
    <property type="match status" value="1"/>
</dbReference>
<keyword evidence="7" id="KW-0723">Serine/threonine-protein kinase</keyword>
<accession>A0A4P9X5F4</accession>
<keyword evidence="5" id="KW-0963">Cytoplasm</keyword>
<dbReference type="GO" id="GO:0030490">
    <property type="term" value="P:maturation of SSU-rRNA"/>
    <property type="evidence" value="ECO:0007669"/>
    <property type="project" value="TreeGrafter"/>
</dbReference>
<dbReference type="GO" id="GO:0004674">
    <property type="term" value="F:protein serine/threonine kinase activity"/>
    <property type="evidence" value="ECO:0007669"/>
    <property type="project" value="UniProtKB-KW"/>
</dbReference>
<evidence type="ECO:0000256" key="5">
    <source>
        <dbReference type="ARBA" id="ARBA00022490"/>
    </source>
</evidence>
<proteinExistence type="inferred from homology"/>
<dbReference type="PANTHER" id="PTHR45852:SF1">
    <property type="entry name" value="SERINE_THREONINE-PROTEIN KINASE RIO2"/>
    <property type="match status" value="1"/>
</dbReference>
<dbReference type="EMBL" id="ML014222">
    <property type="protein sequence ID" value="RKP00332.1"/>
    <property type="molecule type" value="Genomic_DNA"/>
</dbReference>
<dbReference type="Pfam" id="PF09202">
    <property type="entry name" value="Rio2_N"/>
    <property type="match status" value="1"/>
</dbReference>
<comment type="catalytic activity">
    <reaction evidence="16">
        <text>L-seryl-[protein] + ATP = O-phospho-L-seryl-[protein] + ADP + H(+)</text>
        <dbReference type="Rhea" id="RHEA:17989"/>
        <dbReference type="Rhea" id="RHEA-COMP:9863"/>
        <dbReference type="Rhea" id="RHEA-COMP:11604"/>
        <dbReference type="ChEBI" id="CHEBI:15378"/>
        <dbReference type="ChEBI" id="CHEBI:29999"/>
        <dbReference type="ChEBI" id="CHEBI:30616"/>
        <dbReference type="ChEBI" id="CHEBI:83421"/>
        <dbReference type="ChEBI" id="CHEBI:456216"/>
        <dbReference type="EC" id="2.7.11.1"/>
    </reaction>
</comment>
<keyword evidence="11" id="KW-0547">Nucleotide-binding</keyword>
<comment type="subcellular location">
    <subcellularLocation>
        <location evidence="2">Cytoplasm</location>
    </subcellularLocation>
</comment>
<evidence type="ECO:0000256" key="17">
    <source>
        <dbReference type="ARBA" id="ARBA00068353"/>
    </source>
</evidence>
<evidence type="ECO:0000256" key="14">
    <source>
        <dbReference type="ARBA" id="ARBA00022842"/>
    </source>
</evidence>
<evidence type="ECO:0000256" key="10">
    <source>
        <dbReference type="ARBA" id="ARBA00022723"/>
    </source>
</evidence>
<sequence length="331" mass="37367">MKLDPKLVRYMSTEDFRVLQAAEMGSRNHEVVPSSIIANLAHLRHTGINKTLGFLAKNKLLAREQHMRYDGYRLTYGGYDYLALHALSRRGTVTSVGNQIGVGKESDIYIVAGEDGEQVVAKFARLGRISFRNIKNTRDYLRGRRTGSWLYLSRLAAAKEFAFMKALHENGFPVPRPIDCSRHVVVMGLVDGTPLCQITAVDQPGVLYSRLMDLIVRLAAAGLIHGDFNEFNLLVNDVGDITLIDFPQMVSTQHINAEMYFNRDVQCIRDFFRKRFQYESKAYPVFARDATNQTMRLDVQVEASGFSKTLQEQFEALLTSQSAEAANDNDN</sequence>
<comment type="catalytic activity">
    <reaction evidence="15">
        <text>L-threonyl-[protein] + ATP = O-phospho-L-threonyl-[protein] + ADP + H(+)</text>
        <dbReference type="Rhea" id="RHEA:46608"/>
        <dbReference type="Rhea" id="RHEA-COMP:11060"/>
        <dbReference type="Rhea" id="RHEA-COMP:11605"/>
        <dbReference type="ChEBI" id="CHEBI:15378"/>
        <dbReference type="ChEBI" id="CHEBI:30013"/>
        <dbReference type="ChEBI" id="CHEBI:30616"/>
        <dbReference type="ChEBI" id="CHEBI:61977"/>
        <dbReference type="ChEBI" id="CHEBI:456216"/>
        <dbReference type="EC" id="2.7.11.1"/>
    </reaction>
</comment>
<protein>
    <recommendedName>
        <fullName evidence="17">Serine/threonine-protein kinase RIO2</fullName>
        <ecNumber evidence="4">2.7.11.1</ecNumber>
    </recommendedName>
    <alternativeName>
        <fullName evidence="18">Serine/threonine-protein kinase rio2</fullName>
    </alternativeName>
</protein>
<dbReference type="GO" id="GO:0005634">
    <property type="term" value="C:nucleus"/>
    <property type="evidence" value="ECO:0007669"/>
    <property type="project" value="TreeGrafter"/>
</dbReference>
<evidence type="ECO:0000313" key="20">
    <source>
        <dbReference type="EMBL" id="RKP00332.1"/>
    </source>
</evidence>
<comment type="cofactor">
    <cofactor evidence="1">
        <name>Mg(2+)</name>
        <dbReference type="ChEBI" id="CHEBI:18420"/>
    </cofactor>
</comment>
<evidence type="ECO:0000256" key="8">
    <source>
        <dbReference type="ARBA" id="ARBA00022553"/>
    </source>
</evidence>
<dbReference type="PANTHER" id="PTHR45852">
    <property type="entry name" value="SER/THR-PROTEIN KINASE RIO2"/>
    <property type="match status" value="1"/>
</dbReference>
<keyword evidence="13" id="KW-0067">ATP-binding</keyword>
<name>A0A4P9X5F4_9FUNG</name>
<dbReference type="Gene3D" id="1.10.10.10">
    <property type="entry name" value="Winged helix-like DNA-binding domain superfamily/Winged helix DNA-binding domain"/>
    <property type="match status" value="1"/>
</dbReference>
<evidence type="ECO:0000256" key="1">
    <source>
        <dbReference type="ARBA" id="ARBA00001946"/>
    </source>
</evidence>
<dbReference type="InterPro" id="IPR018935">
    <property type="entry name" value="RIO_kinase_CS"/>
</dbReference>
<evidence type="ECO:0000256" key="16">
    <source>
        <dbReference type="ARBA" id="ARBA00048679"/>
    </source>
</evidence>
<dbReference type="SMART" id="SM00090">
    <property type="entry name" value="RIO"/>
    <property type="match status" value="1"/>
</dbReference>
<keyword evidence="6" id="KW-0690">Ribosome biogenesis</keyword>
<keyword evidence="12" id="KW-0418">Kinase</keyword>
<dbReference type="AlphaFoldDB" id="A0A4P9X5F4"/>
<evidence type="ECO:0000256" key="9">
    <source>
        <dbReference type="ARBA" id="ARBA00022679"/>
    </source>
</evidence>
<dbReference type="EC" id="2.7.11.1" evidence="4"/>
<evidence type="ECO:0000256" key="13">
    <source>
        <dbReference type="ARBA" id="ARBA00022840"/>
    </source>
</evidence>
<dbReference type="InterPro" id="IPR036390">
    <property type="entry name" value="WH_DNA-bd_sf"/>
</dbReference>
<organism evidence="20 21">
    <name type="scientific">Caulochytrium protostelioides</name>
    <dbReference type="NCBI Taxonomy" id="1555241"/>
    <lineage>
        <taxon>Eukaryota</taxon>
        <taxon>Fungi</taxon>
        <taxon>Fungi incertae sedis</taxon>
        <taxon>Chytridiomycota</taxon>
        <taxon>Chytridiomycota incertae sedis</taxon>
        <taxon>Chytridiomycetes</taxon>
        <taxon>Caulochytriales</taxon>
        <taxon>Caulochytriaceae</taxon>
        <taxon>Caulochytrium</taxon>
    </lineage>
</organism>
<dbReference type="SUPFAM" id="SSF46785">
    <property type="entry name" value="Winged helix' DNA-binding domain"/>
    <property type="match status" value="1"/>
</dbReference>